<feature type="domain" description="Tail specific protease" evidence="1">
    <location>
        <begin position="177"/>
        <end position="393"/>
    </location>
</feature>
<comment type="caution">
    <text evidence="2">The sequence shown here is derived from an EMBL/GenBank/DDBJ whole genome shotgun (WGS) entry which is preliminary data.</text>
</comment>
<dbReference type="GO" id="GO:0008236">
    <property type="term" value="F:serine-type peptidase activity"/>
    <property type="evidence" value="ECO:0007669"/>
    <property type="project" value="InterPro"/>
</dbReference>
<protein>
    <submittedName>
        <fullName evidence="2">S41 family peptidase</fullName>
    </submittedName>
</protein>
<organism evidence="2 3">
    <name type="scientific">Sporosarcina thermotolerans</name>
    <dbReference type="NCBI Taxonomy" id="633404"/>
    <lineage>
        <taxon>Bacteria</taxon>
        <taxon>Bacillati</taxon>
        <taxon>Bacillota</taxon>
        <taxon>Bacilli</taxon>
        <taxon>Bacillales</taxon>
        <taxon>Caryophanaceae</taxon>
        <taxon>Sporosarcina</taxon>
    </lineage>
</organism>
<name>A0AAW9ABS3_9BACL</name>
<gene>
    <name evidence="2" type="ORF">QTL97_13945</name>
</gene>
<evidence type="ECO:0000259" key="1">
    <source>
        <dbReference type="Pfam" id="PF03572"/>
    </source>
</evidence>
<dbReference type="SUPFAM" id="SSF52096">
    <property type="entry name" value="ClpP/crotonase"/>
    <property type="match status" value="1"/>
</dbReference>
<proteinExistence type="predicted"/>
<dbReference type="EMBL" id="JAUBDJ010000009">
    <property type="protein sequence ID" value="MDW0118043.1"/>
    <property type="molecule type" value="Genomic_DNA"/>
</dbReference>
<dbReference type="InterPro" id="IPR005151">
    <property type="entry name" value="Tail-specific_protease"/>
</dbReference>
<keyword evidence="3" id="KW-1185">Reference proteome</keyword>
<dbReference type="AlphaFoldDB" id="A0AAW9ABS3"/>
<accession>A0AAW9ABS3</accession>
<dbReference type="Proteomes" id="UP001271648">
    <property type="component" value="Unassembled WGS sequence"/>
</dbReference>
<dbReference type="Gene3D" id="3.90.226.10">
    <property type="entry name" value="2-enoyl-CoA Hydratase, Chain A, domain 1"/>
    <property type="match status" value="1"/>
</dbReference>
<dbReference type="GO" id="GO:0006508">
    <property type="term" value="P:proteolysis"/>
    <property type="evidence" value="ECO:0007669"/>
    <property type="project" value="InterPro"/>
</dbReference>
<sequence>METIFKEIIQIMHNDYAGCNDKRGCDRPEHFLKMIKGDAQLSKKEFKEIVEEYLLDFNDQHIHFIMENAEDEKPKSRGFKVRRYGDRLYVTEVDSEDRLQPKMSFVSIGGYSIPELKDRHHRLLNENHAERENWAPILMLYSEGEIADENESWTLQFNQYEKKPYVPTYSVEERDGVAFITMTDFANPDAIVKLVEENKQLLDMTDKWIIDVRVNYGGSDSSFHPFIPYLVPEEGIELADPENTMLFNCTEASASRILSELDEVLASTKGEQGQWFLNVFKREWERNRGKGFVEFDFGDIVGDTFVKGSKHPSSVIVLADVFCGSSGDSFVEGVKKSSKVTVIGRATMGLNDYANLVTARWNEGFELMYPSSRLSRIDKRQGMTGVGIAPHVYIPWTPEHIVEDIDVKKAFELLTRNRIMAN</sequence>
<dbReference type="InterPro" id="IPR029045">
    <property type="entry name" value="ClpP/crotonase-like_dom_sf"/>
</dbReference>
<evidence type="ECO:0000313" key="3">
    <source>
        <dbReference type="Proteomes" id="UP001271648"/>
    </source>
</evidence>
<dbReference type="Pfam" id="PF03572">
    <property type="entry name" value="Peptidase_S41"/>
    <property type="match status" value="1"/>
</dbReference>
<reference evidence="2 3" key="1">
    <citation type="submission" date="2023-06" db="EMBL/GenBank/DDBJ databases">
        <title>Sporosarcina sp. nov., isolated from Korean traditional fermented seafood 'Jeotgal'.</title>
        <authorList>
            <person name="Yang A.I."/>
            <person name="Shin N.-R."/>
        </authorList>
    </citation>
    <scope>NUCLEOTIDE SEQUENCE [LARGE SCALE GENOMIC DNA]</scope>
    <source>
        <strain evidence="2 3">KCTC43456</strain>
    </source>
</reference>
<evidence type="ECO:0000313" key="2">
    <source>
        <dbReference type="EMBL" id="MDW0118043.1"/>
    </source>
</evidence>
<dbReference type="RefSeq" id="WP_317941080.1">
    <property type="nucleotide sequence ID" value="NZ_JAUBDJ010000009.1"/>
</dbReference>